<dbReference type="InParanoid" id="A0A2G5F1F5"/>
<gene>
    <name evidence="3" type="ORF">AQUCO_00200065v1</name>
</gene>
<keyword evidence="4" id="KW-1185">Reference proteome</keyword>
<evidence type="ECO:0000313" key="4">
    <source>
        <dbReference type="Proteomes" id="UP000230069"/>
    </source>
</evidence>
<feature type="repeat" description="PPR" evidence="2">
    <location>
        <begin position="249"/>
        <end position="279"/>
    </location>
</feature>
<sequence>MKRAIASLSQINPRTSFTAYVETCNSVLKTCSTQGWIQEGRSLHGHLIKMGISSNKYIAIKLLNMYLNWKRTVDVNEILVEFGGFNLVAWNCIISAKFQEGNVDEACRLFDEMPERNEVSWSSLIAGLMRYGRVDESISYFENNPFQDVVSWTAMINGFVQNGFYFEALKVFRKMCECGIVPNGITFTCVIKACIGLREFVYGRSLLSLIVRYGLDHNVSVCNSLITLSLKMGEINLARRIFDEMEERDVVSWTSFLDVCVEMGEMTEARQIFEKMPERNEVSWSTMIARYSQSGDAKEALKLYNQMVLGGFKPNLSCLSSIISASATLVDLRLGKNIHGHMIKIGMEAEVFVGSPLIDMYCKCGMTEDGRQVFDSILERNVVSWNSMISGYSLNGQLEEAEELFERLPKRNSASWNSVISGYLQNKQYDKVLEVFSKMLLSGETPNGFTFSSILSACASLASLGKGKNIHGKILKLGIQYEVFLGTALTDMYAKSGDIESSRKVFNRMAEKNEVSWTAMLQALAENGFAQECLNVFEEMQRTSAVTPTELMFLAVLFACSHCGLVDKAFKHFESMERVYGLKPRNRHYTCMVDLLARSGRLREAEDLIKAIPFQPEANAWASLLSACCTYKNEEMAERTVTKLWELANENAAVAASYVLLSNIYASAGRWSDVMKVRKLIKEKRLKKTGGCSWVEVRNQVHYFYCEDGNHSRASEVYEILELLMSEIVPVKILQVF</sequence>
<dbReference type="EMBL" id="KZ305019">
    <property type="protein sequence ID" value="PIA61811.1"/>
    <property type="molecule type" value="Genomic_DNA"/>
</dbReference>
<feature type="repeat" description="PPR" evidence="2">
    <location>
        <begin position="513"/>
        <end position="547"/>
    </location>
</feature>
<reference evidence="3 4" key="1">
    <citation type="submission" date="2017-09" db="EMBL/GenBank/DDBJ databases">
        <title>WGS assembly of Aquilegia coerulea Goldsmith.</title>
        <authorList>
            <person name="Hodges S."/>
            <person name="Kramer E."/>
            <person name="Nordborg M."/>
            <person name="Tomkins J."/>
            <person name="Borevitz J."/>
            <person name="Derieg N."/>
            <person name="Yan J."/>
            <person name="Mihaltcheva S."/>
            <person name="Hayes R.D."/>
            <person name="Rokhsar D."/>
        </authorList>
    </citation>
    <scope>NUCLEOTIDE SEQUENCE [LARGE SCALE GENOMIC DNA]</scope>
    <source>
        <strain evidence="4">cv. Goldsmith</strain>
    </source>
</reference>
<feature type="repeat" description="PPR" evidence="2">
    <location>
        <begin position="280"/>
        <end position="314"/>
    </location>
</feature>
<dbReference type="PANTHER" id="PTHR47926:SF419">
    <property type="entry name" value="(WILD MALAYSIAN BANANA) HYPOTHETICAL PROTEIN"/>
    <property type="match status" value="1"/>
</dbReference>
<dbReference type="SUPFAM" id="SSF48452">
    <property type="entry name" value="TPR-like"/>
    <property type="match status" value="3"/>
</dbReference>
<feature type="repeat" description="PPR" evidence="2">
    <location>
        <begin position="148"/>
        <end position="182"/>
    </location>
</feature>
<dbReference type="GO" id="GO:0009451">
    <property type="term" value="P:RNA modification"/>
    <property type="evidence" value="ECO:0007669"/>
    <property type="project" value="InterPro"/>
</dbReference>
<feature type="repeat" description="PPR" evidence="2">
    <location>
        <begin position="86"/>
        <end position="120"/>
    </location>
</feature>
<dbReference type="InterPro" id="IPR011990">
    <property type="entry name" value="TPR-like_helical_dom_sf"/>
</dbReference>
<dbReference type="Pfam" id="PF13041">
    <property type="entry name" value="PPR_2"/>
    <property type="match status" value="4"/>
</dbReference>
<dbReference type="InterPro" id="IPR046848">
    <property type="entry name" value="E_motif"/>
</dbReference>
<dbReference type="FunFam" id="1.25.40.10:FF:000090">
    <property type="entry name" value="Pentatricopeptide repeat-containing protein, chloroplastic"/>
    <property type="match status" value="1"/>
</dbReference>
<dbReference type="Pfam" id="PF01535">
    <property type="entry name" value="PPR"/>
    <property type="match status" value="5"/>
</dbReference>
<evidence type="ECO:0008006" key="5">
    <source>
        <dbReference type="Google" id="ProtNLM"/>
    </source>
</evidence>
<accession>A0A2G5F1F5</accession>
<dbReference type="InterPro" id="IPR002885">
    <property type="entry name" value="PPR_rpt"/>
</dbReference>
<keyword evidence="1" id="KW-0677">Repeat</keyword>
<dbReference type="OrthoDB" id="185373at2759"/>
<evidence type="ECO:0000256" key="2">
    <source>
        <dbReference type="PROSITE-ProRule" id="PRU00708"/>
    </source>
</evidence>
<dbReference type="Gene3D" id="1.25.40.10">
    <property type="entry name" value="Tetratricopeptide repeat domain"/>
    <property type="match status" value="6"/>
</dbReference>
<dbReference type="GO" id="GO:0003723">
    <property type="term" value="F:RNA binding"/>
    <property type="evidence" value="ECO:0007669"/>
    <property type="project" value="InterPro"/>
</dbReference>
<dbReference type="PANTHER" id="PTHR47926">
    <property type="entry name" value="PENTATRICOPEPTIDE REPEAT-CONTAINING PROTEIN"/>
    <property type="match status" value="1"/>
</dbReference>
<protein>
    <recommendedName>
        <fullName evidence="5">Pentacotripeptide-repeat region of PRORP domain-containing protein</fullName>
    </recommendedName>
</protein>
<dbReference type="Pfam" id="PF20431">
    <property type="entry name" value="E_motif"/>
    <property type="match status" value="1"/>
</dbReference>
<dbReference type="FunFam" id="1.25.40.10:FF:000442">
    <property type="entry name" value="Pentatricopeptide repeat-containing protein At3g49710"/>
    <property type="match status" value="1"/>
</dbReference>
<feature type="repeat" description="PPR" evidence="2">
    <location>
        <begin position="218"/>
        <end position="248"/>
    </location>
</feature>
<dbReference type="Pfam" id="PF13812">
    <property type="entry name" value="PPR_3"/>
    <property type="match status" value="1"/>
</dbReference>
<name>A0A2G5F1F5_AQUCA</name>
<dbReference type="Proteomes" id="UP000230069">
    <property type="component" value="Unassembled WGS sequence"/>
</dbReference>
<organism evidence="3 4">
    <name type="scientific">Aquilegia coerulea</name>
    <name type="common">Rocky mountain columbine</name>
    <dbReference type="NCBI Taxonomy" id="218851"/>
    <lineage>
        <taxon>Eukaryota</taxon>
        <taxon>Viridiplantae</taxon>
        <taxon>Streptophyta</taxon>
        <taxon>Embryophyta</taxon>
        <taxon>Tracheophyta</taxon>
        <taxon>Spermatophyta</taxon>
        <taxon>Magnoliopsida</taxon>
        <taxon>Ranunculales</taxon>
        <taxon>Ranunculaceae</taxon>
        <taxon>Thalictroideae</taxon>
        <taxon>Aquilegia</taxon>
    </lineage>
</organism>
<dbReference type="PROSITE" id="PS51375">
    <property type="entry name" value="PPR"/>
    <property type="match status" value="7"/>
</dbReference>
<dbReference type="InterPro" id="IPR046960">
    <property type="entry name" value="PPR_At4g14850-like_plant"/>
</dbReference>
<dbReference type="STRING" id="218851.A0A2G5F1F5"/>
<dbReference type="AlphaFoldDB" id="A0A2G5F1F5"/>
<dbReference type="Pfam" id="PF12854">
    <property type="entry name" value="PPR_1"/>
    <property type="match status" value="1"/>
</dbReference>
<evidence type="ECO:0000313" key="3">
    <source>
        <dbReference type="EMBL" id="PIA61811.1"/>
    </source>
</evidence>
<feature type="repeat" description="PPR" evidence="2">
    <location>
        <begin position="381"/>
        <end position="415"/>
    </location>
</feature>
<dbReference type="NCBIfam" id="TIGR00756">
    <property type="entry name" value="PPR"/>
    <property type="match status" value="9"/>
</dbReference>
<evidence type="ECO:0000256" key="1">
    <source>
        <dbReference type="ARBA" id="ARBA00022737"/>
    </source>
</evidence>
<proteinExistence type="predicted"/>